<proteinExistence type="predicted"/>
<evidence type="ECO:0000313" key="2">
    <source>
        <dbReference type="Proteomes" id="UP001597171"/>
    </source>
</evidence>
<feature type="non-terminal residue" evidence="1">
    <location>
        <position position="1"/>
    </location>
</feature>
<sequence length="198" mass="21311">AALAFARPELAAAVAAEWSAQGEFIEAATMPLTRLANAAIDGVARESAAVAEDVVKYAGSDLVCYRAEEPARLVARQALHWDPVLAFARDDLGARFVLAEGVMFVTQSDEALEAVRRATPRDDAFTLAALHAMTTLTGSALIALAVLRGRLTPDDAWAAAHVDEDWNVELWGGDHEAEQRRAKRLAEMRAAARMMGVE</sequence>
<accession>A0ABW3Z851</accession>
<reference evidence="2" key="1">
    <citation type="journal article" date="2019" name="Int. J. Syst. Evol. Microbiol.">
        <title>The Global Catalogue of Microorganisms (GCM) 10K type strain sequencing project: providing services to taxonomists for standard genome sequencing and annotation.</title>
        <authorList>
            <consortium name="The Broad Institute Genomics Platform"/>
            <consortium name="The Broad Institute Genome Sequencing Center for Infectious Disease"/>
            <person name="Wu L."/>
            <person name="Ma J."/>
        </authorList>
    </citation>
    <scope>NUCLEOTIDE SEQUENCE [LARGE SCALE GENOMIC DNA]</scope>
    <source>
        <strain evidence="2">CCUG 61696</strain>
    </source>
</reference>
<dbReference type="SUPFAM" id="SSF160909">
    <property type="entry name" value="ATP12-like"/>
    <property type="match status" value="1"/>
</dbReference>
<organism evidence="1 2">
    <name type="scientific">Methylopila musalis</name>
    <dbReference type="NCBI Taxonomy" id="1134781"/>
    <lineage>
        <taxon>Bacteria</taxon>
        <taxon>Pseudomonadati</taxon>
        <taxon>Pseudomonadota</taxon>
        <taxon>Alphaproteobacteria</taxon>
        <taxon>Hyphomicrobiales</taxon>
        <taxon>Methylopilaceae</taxon>
        <taxon>Methylopila</taxon>
    </lineage>
</organism>
<dbReference type="RefSeq" id="WP_378775340.1">
    <property type="nucleotide sequence ID" value="NZ_JBHTMX010000062.1"/>
</dbReference>
<dbReference type="EMBL" id="JBHTMX010000062">
    <property type="protein sequence ID" value="MFD1332110.1"/>
    <property type="molecule type" value="Genomic_DNA"/>
</dbReference>
<protein>
    <submittedName>
        <fullName evidence="1">ATP12 family chaperone protein</fullName>
    </submittedName>
</protein>
<dbReference type="PANTHER" id="PTHR21013:SF10">
    <property type="entry name" value="ATP SYNTHASE MITOCHONDRIAL F1 COMPLEX ASSEMBLY FACTOR 2"/>
    <property type="match status" value="1"/>
</dbReference>
<dbReference type="InterPro" id="IPR011419">
    <property type="entry name" value="ATP12_ATP_synth-F1-assembly"/>
</dbReference>
<dbReference type="InterPro" id="IPR023335">
    <property type="entry name" value="ATP12_ortho_dom_sf"/>
</dbReference>
<evidence type="ECO:0000313" key="1">
    <source>
        <dbReference type="EMBL" id="MFD1332110.1"/>
    </source>
</evidence>
<name>A0ABW3Z851_9HYPH</name>
<comment type="caution">
    <text evidence="1">The sequence shown here is derived from an EMBL/GenBank/DDBJ whole genome shotgun (WGS) entry which is preliminary data.</text>
</comment>
<gene>
    <name evidence="1" type="ORF">ACFQ4O_08880</name>
</gene>
<dbReference type="Proteomes" id="UP001597171">
    <property type="component" value="Unassembled WGS sequence"/>
</dbReference>
<dbReference type="PANTHER" id="PTHR21013">
    <property type="entry name" value="ATP SYNTHASE MITOCHONDRIAL F1 COMPLEX ASSEMBLY FACTOR 2/ATP12 PROTEIN, MITOCHONDRIAL PRECURSOR"/>
    <property type="match status" value="1"/>
</dbReference>
<dbReference type="Pfam" id="PF07542">
    <property type="entry name" value="ATP12"/>
    <property type="match status" value="1"/>
</dbReference>
<keyword evidence="2" id="KW-1185">Reference proteome</keyword>
<dbReference type="Gene3D" id="1.10.3580.10">
    <property type="entry name" value="ATP12 ATPase"/>
    <property type="match status" value="1"/>
</dbReference>